<dbReference type="PANTHER" id="PTHR46825:SF9">
    <property type="entry name" value="BETA-LACTAMASE-RELATED DOMAIN-CONTAINING PROTEIN"/>
    <property type="match status" value="1"/>
</dbReference>
<gene>
    <name evidence="2" type="ORF">SAMN05444921_13363</name>
</gene>
<dbReference type="OrthoDB" id="262125at2"/>
<accession>A0A1H0DFH7</accession>
<dbReference type="Gene3D" id="3.40.710.10">
    <property type="entry name" value="DD-peptidase/beta-lactamase superfamily"/>
    <property type="match status" value="1"/>
</dbReference>
<reference evidence="3" key="1">
    <citation type="submission" date="2016-10" db="EMBL/GenBank/DDBJ databases">
        <authorList>
            <person name="Varghese N."/>
            <person name="Submissions S."/>
        </authorList>
    </citation>
    <scope>NUCLEOTIDE SEQUENCE [LARGE SCALE GENOMIC DNA]</scope>
    <source>
        <strain evidence="3">CGMCC 4.7042</strain>
    </source>
</reference>
<feature type="domain" description="Beta-lactamase-related" evidence="1">
    <location>
        <begin position="276"/>
        <end position="603"/>
    </location>
</feature>
<keyword evidence="3" id="KW-1185">Reference proteome</keyword>
<organism evidence="2 3">
    <name type="scientific">Streptomyces wuyuanensis</name>
    <dbReference type="NCBI Taxonomy" id="1196353"/>
    <lineage>
        <taxon>Bacteria</taxon>
        <taxon>Bacillati</taxon>
        <taxon>Actinomycetota</taxon>
        <taxon>Actinomycetes</taxon>
        <taxon>Kitasatosporales</taxon>
        <taxon>Streptomycetaceae</taxon>
        <taxon>Streptomyces</taxon>
    </lineage>
</organism>
<evidence type="ECO:0000313" key="3">
    <source>
        <dbReference type="Proteomes" id="UP000199063"/>
    </source>
</evidence>
<dbReference type="Pfam" id="PF17660">
    <property type="entry name" value="BTRD1"/>
    <property type="match status" value="4"/>
</dbReference>
<dbReference type="InterPro" id="IPR001466">
    <property type="entry name" value="Beta-lactam-related"/>
</dbReference>
<dbReference type="AlphaFoldDB" id="A0A1H0DFH7"/>
<dbReference type="InterPro" id="IPR049511">
    <property type="entry name" value="PGH-like_rpt"/>
</dbReference>
<proteinExistence type="predicted"/>
<dbReference type="InterPro" id="IPR012338">
    <property type="entry name" value="Beta-lactam/transpept-like"/>
</dbReference>
<protein>
    <submittedName>
        <fullName evidence="2">CubicO group peptidase, beta-lactamase class C family</fullName>
    </submittedName>
</protein>
<name>A0A1H0DFH7_9ACTN</name>
<dbReference type="InterPro" id="IPR050491">
    <property type="entry name" value="AmpC-like"/>
</dbReference>
<dbReference type="SUPFAM" id="SSF56601">
    <property type="entry name" value="beta-lactamase/transpeptidase-like"/>
    <property type="match status" value="1"/>
</dbReference>
<evidence type="ECO:0000259" key="1">
    <source>
        <dbReference type="Pfam" id="PF00144"/>
    </source>
</evidence>
<dbReference type="EMBL" id="FNHI01000033">
    <property type="protein sequence ID" value="SDN68741.1"/>
    <property type="molecule type" value="Genomic_DNA"/>
</dbReference>
<dbReference type="PANTHER" id="PTHR46825">
    <property type="entry name" value="D-ALANYL-D-ALANINE-CARBOXYPEPTIDASE/ENDOPEPTIDASE AMPH"/>
    <property type="match status" value="1"/>
</dbReference>
<dbReference type="STRING" id="1196353.SAMN05444921_13363"/>
<evidence type="ECO:0000313" key="2">
    <source>
        <dbReference type="EMBL" id="SDN68741.1"/>
    </source>
</evidence>
<sequence>MTIILPWVVKHDLTKAQYEAEFDRLSNREGYALKEICGYQIGDQANYSAIWEQRAGPEWWSLHAIPYSQYRDMYFTRRNEGYRPVRLNGHNIGGEVFFATIWEKRPGPDSWSRHEIPESELHAQFDELDKAGYRLVDISGYPAPDFRGAQFTMIMEKATDGRHWGWISPRVGEEYQKAFMRALDEGYRPVRVSGFLHSGAQPPYYTAVLEKGAACHVIARHGIDSRMHQHEVEHNNRTHRQISVGGFTSHYGGGKNATPGFCPVWRECEAGAVIPRLVDAFMSKFSVPGLSLAIAQQGGLVYAQGFGSAAMDTGEKVTPSSLFRIASASKPITAAAIMKLIEEGRIQLSDTVFGATGILGTTYGRQPYGTGIESITIQNLLEHTAGPGWSNDRPDPMYENPEMNQDDLVSWVINERPLNNAAGVGTKHKYSNFGYCLLGRVIERVTGEHYDTYVRQHILAPCGITNMHLAGNTRADRRADEVTYVDQDGGDPYGIPVTRMDAHGGWLSNAVDLMRFAVRVDGFGSEQDILNSASIRVMTTPSTAKDANGYAKGWHVNPATGTWTHLGRLEGTSSVLARTRHGMCWAALANTRKSDAGDKENADKNSHLGLDRLMWEIHDQADVWPDAQDI</sequence>
<dbReference type="RefSeq" id="WP_093662091.1">
    <property type="nucleotide sequence ID" value="NZ_FNHI01000033.1"/>
</dbReference>
<dbReference type="GeneID" id="40834121"/>
<dbReference type="Pfam" id="PF00144">
    <property type="entry name" value="Beta-lactamase"/>
    <property type="match status" value="1"/>
</dbReference>
<dbReference type="Proteomes" id="UP000199063">
    <property type="component" value="Unassembled WGS sequence"/>
</dbReference>